<organism evidence="1 2">
    <name type="scientific">Pseudomonas umsongensis</name>
    <dbReference type="NCBI Taxonomy" id="198618"/>
    <lineage>
        <taxon>Bacteria</taxon>
        <taxon>Pseudomonadati</taxon>
        <taxon>Pseudomonadota</taxon>
        <taxon>Gammaproteobacteria</taxon>
        <taxon>Pseudomonadales</taxon>
        <taxon>Pseudomonadaceae</taxon>
        <taxon>Pseudomonas</taxon>
    </lineage>
</organism>
<sequence>MLAMIVNDNAGNLTPGCALRFFASMLAPTRGRPCVLWMLTACVQAFPPAASRVESRHSSPVIPGGFMSSS</sequence>
<name>A0ABX4DTY1_9PSED</name>
<dbReference type="EMBL" id="NIWU01000003">
    <property type="protein sequence ID" value="OXR31624.1"/>
    <property type="molecule type" value="Genomic_DNA"/>
</dbReference>
<protein>
    <submittedName>
        <fullName evidence="1">Uncharacterized protein</fullName>
    </submittedName>
</protein>
<reference evidence="1 2" key="1">
    <citation type="submission" date="2017-06" db="EMBL/GenBank/DDBJ databases">
        <authorList>
            <person name="Furmanczyk E.M."/>
        </authorList>
    </citation>
    <scope>NUCLEOTIDE SEQUENCE [LARGE SCALE GENOMIC DNA]</scope>
    <source>
        <strain evidence="1 2">DSM 16611</strain>
    </source>
</reference>
<dbReference type="Proteomes" id="UP000215455">
    <property type="component" value="Unassembled WGS sequence"/>
</dbReference>
<comment type="caution">
    <text evidence="1">The sequence shown here is derived from an EMBL/GenBank/DDBJ whole genome shotgun (WGS) entry which is preliminary data.</text>
</comment>
<proteinExistence type="predicted"/>
<evidence type="ECO:0000313" key="2">
    <source>
        <dbReference type="Proteomes" id="UP000215455"/>
    </source>
</evidence>
<accession>A0ABX4DTY1</accession>
<evidence type="ECO:0000313" key="1">
    <source>
        <dbReference type="EMBL" id="OXR31624.1"/>
    </source>
</evidence>
<keyword evidence="2" id="KW-1185">Reference proteome</keyword>
<gene>
    <name evidence="1" type="ORF">PSUM_18545</name>
</gene>